<evidence type="ECO:0000259" key="3">
    <source>
        <dbReference type="Pfam" id="PF25372"/>
    </source>
</evidence>
<dbReference type="EMBL" id="KZ301989">
    <property type="protein sequence ID" value="PFH51278.1"/>
    <property type="molecule type" value="Genomic_DNA"/>
</dbReference>
<evidence type="ECO:0000313" key="5">
    <source>
        <dbReference type="Proteomes" id="UP000242287"/>
    </source>
</evidence>
<dbReference type="InterPro" id="IPR050648">
    <property type="entry name" value="F-box_LRR-repeat"/>
</dbReference>
<dbReference type="InterPro" id="IPR032675">
    <property type="entry name" value="LRR_dom_sf"/>
</dbReference>
<dbReference type="PANTHER" id="PTHR13382:SF46">
    <property type="entry name" value="LEUCINE-RICH REPEAT-CONTAINING PROTEIN"/>
    <property type="match status" value="1"/>
</dbReference>
<organism evidence="4 5">
    <name type="scientific">Amanita thiersii Skay4041</name>
    <dbReference type="NCBI Taxonomy" id="703135"/>
    <lineage>
        <taxon>Eukaryota</taxon>
        <taxon>Fungi</taxon>
        <taxon>Dikarya</taxon>
        <taxon>Basidiomycota</taxon>
        <taxon>Agaricomycotina</taxon>
        <taxon>Agaricomycetes</taxon>
        <taxon>Agaricomycetidae</taxon>
        <taxon>Agaricales</taxon>
        <taxon>Pluteineae</taxon>
        <taxon>Amanitaceae</taxon>
        <taxon>Amanita</taxon>
    </lineage>
</organism>
<evidence type="ECO:0000256" key="2">
    <source>
        <dbReference type="SAM" id="Coils"/>
    </source>
</evidence>
<dbReference type="Pfam" id="PF25372">
    <property type="entry name" value="DUF7885"/>
    <property type="match status" value="1"/>
</dbReference>
<dbReference type="AlphaFoldDB" id="A0A2A9NMF1"/>
<name>A0A2A9NMF1_9AGAR</name>
<dbReference type="STRING" id="703135.A0A2A9NMF1"/>
<dbReference type="InterPro" id="IPR006553">
    <property type="entry name" value="Leu-rich_rpt_Cys-con_subtyp"/>
</dbReference>
<dbReference type="Gene3D" id="3.80.10.10">
    <property type="entry name" value="Ribonuclease Inhibitor"/>
    <property type="match status" value="2"/>
</dbReference>
<keyword evidence="5" id="KW-1185">Reference proteome</keyword>
<keyword evidence="1" id="KW-0833">Ubl conjugation pathway</keyword>
<dbReference type="PANTHER" id="PTHR13382">
    <property type="entry name" value="MITOCHONDRIAL ATP SYNTHASE COUPLING FACTOR B"/>
    <property type="match status" value="1"/>
</dbReference>
<reference evidence="4 5" key="1">
    <citation type="submission" date="2014-02" db="EMBL/GenBank/DDBJ databases">
        <title>Transposable element dynamics among asymbiotic and ectomycorrhizal Amanita fungi.</title>
        <authorList>
            <consortium name="DOE Joint Genome Institute"/>
            <person name="Hess J."/>
            <person name="Skrede I."/>
            <person name="Wolfe B."/>
            <person name="LaButti K."/>
            <person name="Ohm R.A."/>
            <person name="Grigoriev I.V."/>
            <person name="Pringle A."/>
        </authorList>
    </citation>
    <scope>NUCLEOTIDE SEQUENCE [LARGE SCALE GENOMIC DNA]</scope>
    <source>
        <strain evidence="4 5">SKay4041</strain>
    </source>
</reference>
<dbReference type="OrthoDB" id="10257471at2759"/>
<feature type="coiled-coil region" evidence="2">
    <location>
        <begin position="405"/>
        <end position="432"/>
    </location>
</feature>
<accession>A0A2A9NMF1</accession>
<dbReference type="GO" id="GO:0005737">
    <property type="term" value="C:cytoplasm"/>
    <property type="evidence" value="ECO:0007669"/>
    <property type="project" value="TreeGrafter"/>
</dbReference>
<dbReference type="SUPFAM" id="SSF52047">
    <property type="entry name" value="RNI-like"/>
    <property type="match status" value="1"/>
</dbReference>
<dbReference type="SMART" id="SM00367">
    <property type="entry name" value="LRR_CC"/>
    <property type="match status" value="11"/>
</dbReference>
<dbReference type="Proteomes" id="UP000242287">
    <property type="component" value="Unassembled WGS sequence"/>
</dbReference>
<evidence type="ECO:0000256" key="1">
    <source>
        <dbReference type="ARBA" id="ARBA00022786"/>
    </source>
</evidence>
<evidence type="ECO:0000313" key="4">
    <source>
        <dbReference type="EMBL" id="PFH51278.1"/>
    </source>
</evidence>
<feature type="domain" description="F-box/LRR-repeat protein 15-like leucin rich repeat" evidence="3">
    <location>
        <begin position="83"/>
        <end position="306"/>
    </location>
</feature>
<gene>
    <name evidence="4" type="ORF">AMATHDRAFT_59267</name>
</gene>
<keyword evidence="2" id="KW-0175">Coiled coil</keyword>
<proteinExistence type="predicted"/>
<dbReference type="InterPro" id="IPR057207">
    <property type="entry name" value="FBXL15_LRR"/>
</dbReference>
<sequence length="434" mass="49006">MIRIIDRLPTEEEYRRVRHLILQKSGQEGNKITDDQVAGVFAACPQLETVILSGVPDTIDRTIILLARTAANLQGINLNGCTRITDVGVQELTAKSLPLQWIHLNGVVGLTDSSVSAIAKSCFRLIELELSDLPLITPLSIRDVWTHSRKLRTLRLARCPLLTDEAFPSLPLQGGPEEIETSAQPSHKAELFQNQRASLVLRHSTENLRLLDLAHCNITDAGIEGIVRHASKIQTLILTGCEQLTDRSLESIRKLGDRLDVLIMAHVPKITDRGVVKLARSCPKLRCVDVAFCENLTDMSVFELASLSSLRRLSLICVRKITDIAIYALAEQANELERLHLSYCENISLDAIHTLLRKLERLQQLTVTGVPSFRIEGVERFSEQAPVHYNLEQRLAFRLYHGQNLGRLREFLDKEDQRRRETEEEVSENRLDLY</sequence>
<protein>
    <recommendedName>
        <fullName evidence="3">F-box/LRR-repeat protein 15-like leucin rich repeat domain-containing protein</fullName>
    </recommendedName>
</protein>